<keyword evidence="1" id="KW-0808">Transferase</keyword>
<dbReference type="AlphaFoldDB" id="A0A2A6BSK4"/>
<dbReference type="FunFam" id="3.40.50.11350:FF:000013">
    <property type="entry name" value="L-Fucosyltransferase"/>
    <property type="match status" value="1"/>
</dbReference>
<dbReference type="GO" id="GO:0032580">
    <property type="term" value="C:Golgi cisterna membrane"/>
    <property type="evidence" value="ECO:0007669"/>
    <property type="project" value="UniProtKB-SubCell"/>
</dbReference>
<accession>A0A2A6BSK4</accession>
<comment type="subcellular location">
    <subcellularLocation>
        <location evidence="1">Golgi apparatus</location>
        <location evidence="1">Golgi stack membrane</location>
        <topology evidence="1">Single-pass type II membrane protein</topology>
    </subcellularLocation>
</comment>
<dbReference type="Pfam" id="PF01531">
    <property type="entry name" value="Glyco_transf_11"/>
    <property type="match status" value="1"/>
</dbReference>
<dbReference type="GO" id="GO:0008107">
    <property type="term" value="F:galactoside 2-alpha-L-fucosyltransferase activity"/>
    <property type="evidence" value="ECO:0000318"/>
    <property type="project" value="GO_Central"/>
</dbReference>
<organism evidence="2 3">
    <name type="scientific">Pristionchus pacificus</name>
    <name type="common">Parasitic nematode worm</name>
    <dbReference type="NCBI Taxonomy" id="54126"/>
    <lineage>
        <taxon>Eukaryota</taxon>
        <taxon>Metazoa</taxon>
        <taxon>Ecdysozoa</taxon>
        <taxon>Nematoda</taxon>
        <taxon>Chromadorea</taxon>
        <taxon>Rhabditida</taxon>
        <taxon>Rhabditina</taxon>
        <taxon>Diplogasteromorpha</taxon>
        <taxon>Diplogasteroidea</taxon>
        <taxon>Neodiplogasteridae</taxon>
        <taxon>Pristionchus</taxon>
    </lineage>
</organism>
<keyword evidence="1" id="KW-0812">Transmembrane</keyword>
<keyword evidence="1" id="KW-0735">Signal-anchor</keyword>
<evidence type="ECO:0000313" key="2">
    <source>
        <dbReference type="EnsemblMetazoa" id="PPA01713.1"/>
    </source>
</evidence>
<sequence length="446" mass="50915">MIMEQSKVKSTLGDLSLLLNPPLCFNLARKQKKTRMIAAMIPILPSFLCSTPASRWSYDLSSVTSSSPVLFSRHSSSESRNEAITENLIDLSHQPRTYTKTRVFPQGGDDINNDVPWPIAFKKIINDSNYFVEEGRDFKFIVGDFTFSNGLGNLMFQYASLRAVARKEGARVVLPEDCVLRRAFDLDAVFVNADVMMQLMIDYSDQTVEVKDCCRFHPLEDLFKDGNNVVIVSGYLQSFRYFDKPNDFHLLTAQFSFLPAIEQEARQIFDNLNVKRMVAQAKPIEGRDGGNSLVVEDGKDEVFWVGVHVRHGMDVTFHSRNLNYGHVAAPLEYFEKSMQEMRERHENVAFLICSDDIDYAARNFKEQVKGEFAFCQRGAPREIDIQLLASCDGLILSPGTFSWWAAWLSHSVEVFYYAGWPRVGSSLDRQLNKTEYYIDEWKAIDA</sequence>
<dbReference type="CDD" id="cd11301">
    <property type="entry name" value="Fut1_Fut2_like"/>
    <property type="match status" value="1"/>
</dbReference>
<reference evidence="2" key="2">
    <citation type="submission" date="2022-06" db="UniProtKB">
        <authorList>
            <consortium name="EnsemblMetazoa"/>
        </authorList>
    </citation>
    <scope>IDENTIFICATION</scope>
    <source>
        <strain evidence="2">PS312</strain>
    </source>
</reference>
<dbReference type="EC" id="2.4.1.-" evidence="1"/>
<keyword evidence="1" id="KW-0328">Glycosyltransferase</keyword>
<comment type="similarity">
    <text evidence="1">Belongs to the glycosyltransferase 11 family.</text>
</comment>
<evidence type="ECO:0000256" key="1">
    <source>
        <dbReference type="RuleBase" id="RU363129"/>
    </source>
</evidence>
<dbReference type="PANTHER" id="PTHR11927:SF9">
    <property type="entry name" value="L-FUCOSYLTRANSFERASE"/>
    <property type="match status" value="1"/>
</dbReference>
<comment type="pathway">
    <text evidence="1">Protein modification; protein glycosylation.</text>
</comment>
<dbReference type="EnsemblMetazoa" id="PPA01713.1">
    <property type="protein sequence ID" value="PPA01713.1"/>
    <property type="gene ID" value="WBGene00091267"/>
</dbReference>
<evidence type="ECO:0000313" key="3">
    <source>
        <dbReference type="Proteomes" id="UP000005239"/>
    </source>
</evidence>
<keyword evidence="1" id="KW-0333">Golgi apparatus</keyword>
<dbReference type="PANTHER" id="PTHR11927">
    <property type="entry name" value="GALACTOSIDE 2-L-FUCOSYLTRANSFERASE"/>
    <property type="match status" value="1"/>
</dbReference>
<reference evidence="3" key="1">
    <citation type="journal article" date="2008" name="Nat. Genet.">
        <title>The Pristionchus pacificus genome provides a unique perspective on nematode lifestyle and parasitism.</title>
        <authorList>
            <person name="Dieterich C."/>
            <person name="Clifton S.W."/>
            <person name="Schuster L.N."/>
            <person name="Chinwalla A."/>
            <person name="Delehaunty K."/>
            <person name="Dinkelacker I."/>
            <person name="Fulton L."/>
            <person name="Fulton R."/>
            <person name="Godfrey J."/>
            <person name="Minx P."/>
            <person name="Mitreva M."/>
            <person name="Roeseler W."/>
            <person name="Tian H."/>
            <person name="Witte H."/>
            <person name="Yang S.P."/>
            <person name="Wilson R.K."/>
            <person name="Sommer R.J."/>
        </authorList>
    </citation>
    <scope>NUCLEOTIDE SEQUENCE [LARGE SCALE GENOMIC DNA]</scope>
    <source>
        <strain evidence="3">PS312</strain>
    </source>
</reference>
<proteinExistence type="inferred from homology"/>
<dbReference type="Proteomes" id="UP000005239">
    <property type="component" value="Unassembled WGS sequence"/>
</dbReference>
<gene>
    <name evidence="2" type="primary">WBGene00091267</name>
</gene>
<dbReference type="InterPro" id="IPR002516">
    <property type="entry name" value="Glyco_trans_11"/>
</dbReference>
<keyword evidence="3" id="KW-1185">Reference proteome</keyword>
<keyword evidence="1" id="KW-0325">Glycoprotein</keyword>
<dbReference type="Gene3D" id="3.40.50.11350">
    <property type="match status" value="1"/>
</dbReference>
<name>A0A2A6BSK4_PRIPA</name>
<accession>A0A8R1Y8P8</accession>
<dbReference type="GO" id="GO:0005975">
    <property type="term" value="P:carbohydrate metabolic process"/>
    <property type="evidence" value="ECO:0007669"/>
    <property type="project" value="InterPro"/>
</dbReference>
<dbReference type="OrthoDB" id="3226at2759"/>
<protein>
    <recommendedName>
        <fullName evidence="1">L-Fucosyltransferase</fullName>
        <ecNumber evidence="1">2.4.1.-</ecNumber>
    </recommendedName>
</protein>